<accession>A0ABV3Z789</accession>
<feature type="compositionally biased region" description="Polar residues" evidence="9">
    <location>
        <begin position="853"/>
        <end position="870"/>
    </location>
</feature>
<organism evidence="12 13">
    <name type="scientific">Hyphococcus lacteus</name>
    <dbReference type="NCBI Taxonomy" id="3143536"/>
    <lineage>
        <taxon>Bacteria</taxon>
        <taxon>Pseudomonadati</taxon>
        <taxon>Pseudomonadota</taxon>
        <taxon>Alphaproteobacteria</taxon>
        <taxon>Parvularculales</taxon>
        <taxon>Parvularculaceae</taxon>
        <taxon>Hyphococcus</taxon>
    </lineage>
</organism>
<feature type="binding site" evidence="8">
    <location>
        <position position="557"/>
    </location>
    <ligand>
        <name>Mg(2+)</name>
        <dbReference type="ChEBI" id="CHEBI:18420"/>
        <note>catalytic</note>
    </ligand>
</feature>
<dbReference type="CDD" id="cd04453">
    <property type="entry name" value="S1_RNase_E"/>
    <property type="match status" value="1"/>
</dbReference>
<feature type="binding site" evidence="8">
    <location>
        <position position="514"/>
    </location>
    <ligand>
        <name>Mg(2+)</name>
        <dbReference type="ChEBI" id="CHEBI:18420"/>
        <note>catalytic</note>
    </ligand>
</feature>
<dbReference type="Gene3D" id="2.40.50.140">
    <property type="entry name" value="Nucleic acid-binding proteins"/>
    <property type="match status" value="1"/>
</dbReference>
<feature type="compositionally biased region" description="Low complexity" evidence="9">
    <location>
        <begin position="756"/>
        <end position="768"/>
    </location>
</feature>
<feature type="binding site" evidence="8">
    <location>
        <position position="615"/>
    </location>
    <ligand>
        <name>Zn(2+)</name>
        <dbReference type="ChEBI" id="CHEBI:29105"/>
        <note>ligand shared between dimeric partners</note>
    </ligand>
</feature>
<evidence type="ECO:0000256" key="3">
    <source>
        <dbReference type="ARBA" id="ARBA00022723"/>
    </source>
</evidence>
<keyword evidence="5 8" id="KW-0378">Hydrolase</keyword>
<keyword evidence="8" id="KW-0819">tRNA processing</keyword>
<feature type="compositionally biased region" description="Basic residues" evidence="9">
    <location>
        <begin position="796"/>
        <end position="812"/>
    </location>
</feature>
<keyword evidence="6 8" id="KW-0460">Magnesium</keyword>
<comment type="cofactor">
    <cofactor evidence="8">
        <name>Zn(2+)</name>
        <dbReference type="ChEBI" id="CHEBI:29105"/>
    </cofactor>
    <text evidence="8">Binds 2 Zn(2+) ions per homotetramer.</text>
</comment>
<evidence type="ECO:0000259" key="11">
    <source>
        <dbReference type="Pfam" id="PF20833"/>
    </source>
</evidence>
<dbReference type="Pfam" id="PF20833">
    <property type="entry name" value="RNase_E_G_Thio"/>
    <property type="match status" value="1"/>
</dbReference>
<dbReference type="InterPro" id="IPR012340">
    <property type="entry name" value="NA-bd_OB-fold"/>
</dbReference>
<feature type="compositionally biased region" description="Polar residues" evidence="9">
    <location>
        <begin position="770"/>
        <end position="780"/>
    </location>
</feature>
<comment type="function">
    <text evidence="8">Endoribonuclease that plays a central role in RNA processing and decay. Required for the maturation of 5S and 16S rRNAs and the majority of tRNAs. Also involved in the degradation of most mRNAs.</text>
</comment>
<keyword evidence="7 8" id="KW-0694">RNA-binding</keyword>
<feature type="compositionally biased region" description="Basic residues" evidence="9">
    <location>
        <begin position="741"/>
        <end position="750"/>
    </location>
</feature>
<keyword evidence="1 8" id="KW-0963">Cytoplasm</keyword>
<evidence type="ECO:0000256" key="2">
    <source>
        <dbReference type="ARBA" id="ARBA00022722"/>
    </source>
</evidence>
<proteinExistence type="inferred from homology"/>
<name>A0ABV3Z789_9PROT</name>
<evidence type="ECO:0000313" key="12">
    <source>
        <dbReference type="EMBL" id="MEX6633899.1"/>
    </source>
</evidence>
<evidence type="ECO:0000256" key="6">
    <source>
        <dbReference type="ARBA" id="ARBA00022842"/>
    </source>
</evidence>
<feature type="domain" description="RNA-binding protein AU-1/Ribonuclease E/G" evidence="10">
    <location>
        <begin position="332"/>
        <end position="602"/>
    </location>
</feature>
<dbReference type="EMBL" id="JBEHZE010000001">
    <property type="protein sequence ID" value="MEX6633899.1"/>
    <property type="molecule type" value="Genomic_DNA"/>
</dbReference>
<dbReference type="EC" id="3.1.26.12" evidence="8"/>
<feature type="region of interest" description="Disordered" evidence="9">
    <location>
        <begin position="105"/>
        <end position="280"/>
    </location>
</feature>
<feature type="compositionally biased region" description="Basic and acidic residues" evidence="9">
    <location>
        <begin position="837"/>
        <end position="852"/>
    </location>
</feature>
<dbReference type="PANTHER" id="PTHR30001:SF1">
    <property type="entry name" value="RIBONUCLEASE E_G-LIKE PROTEIN, CHLOROPLASTIC"/>
    <property type="match status" value="1"/>
</dbReference>
<evidence type="ECO:0000256" key="1">
    <source>
        <dbReference type="ARBA" id="ARBA00022490"/>
    </source>
</evidence>
<feature type="compositionally biased region" description="Acidic residues" evidence="9">
    <location>
        <begin position="159"/>
        <end position="174"/>
    </location>
</feature>
<evidence type="ECO:0000256" key="9">
    <source>
        <dbReference type="SAM" id="MobiDB-lite"/>
    </source>
</evidence>
<keyword evidence="8" id="KW-0699">rRNA-binding</keyword>
<dbReference type="SUPFAM" id="SSF50249">
    <property type="entry name" value="Nucleic acid-binding proteins"/>
    <property type="match status" value="1"/>
</dbReference>
<dbReference type="InterPro" id="IPR019307">
    <property type="entry name" value="RNA-bd_AU-1/RNase_E/G"/>
</dbReference>
<keyword evidence="8" id="KW-0698">rRNA processing</keyword>
<keyword evidence="8" id="KW-0472">Membrane</keyword>
<keyword evidence="8" id="KW-0862">Zinc</keyword>
<comment type="similarity">
    <text evidence="8">Belongs to the RNase E/G family. RNase E subfamily.</text>
</comment>
<dbReference type="NCBIfam" id="TIGR00757">
    <property type="entry name" value="RNaseEG"/>
    <property type="match status" value="1"/>
</dbReference>
<keyword evidence="3 8" id="KW-0479">Metal-binding</keyword>
<dbReference type="InterPro" id="IPR048583">
    <property type="entry name" value="RNase_E_G_thioredoxin-like"/>
</dbReference>
<keyword evidence="8" id="KW-1003">Cell membrane</keyword>
<keyword evidence="13" id="KW-1185">Reference proteome</keyword>
<evidence type="ECO:0000259" key="10">
    <source>
        <dbReference type="Pfam" id="PF10150"/>
    </source>
</evidence>
<evidence type="ECO:0000256" key="4">
    <source>
        <dbReference type="ARBA" id="ARBA00022759"/>
    </source>
</evidence>
<protein>
    <recommendedName>
        <fullName evidence="8">Ribonuclease E</fullName>
        <shortName evidence="8">RNase E</shortName>
        <ecNumber evidence="8">3.1.26.12</ecNumber>
    </recommendedName>
</protein>
<comment type="catalytic activity">
    <reaction evidence="8">
        <text>Endonucleolytic cleavage of single-stranded RNA in A- and U-rich regions.</text>
        <dbReference type="EC" id="3.1.26.12"/>
    </reaction>
</comment>
<evidence type="ECO:0000256" key="5">
    <source>
        <dbReference type="ARBA" id="ARBA00022801"/>
    </source>
</evidence>
<dbReference type="InterPro" id="IPR028878">
    <property type="entry name" value="RNase_E"/>
</dbReference>
<feature type="region of interest" description="Disordered" evidence="9">
    <location>
        <begin position="686"/>
        <end position="936"/>
    </location>
</feature>
<feature type="compositionally biased region" description="Acidic residues" evidence="9">
    <location>
        <begin position="242"/>
        <end position="269"/>
    </location>
</feature>
<feature type="region of interest" description="Required for zinc-mediated homotetramerization and catalytic activity" evidence="8">
    <location>
        <begin position="615"/>
        <end position="618"/>
    </location>
</feature>
<dbReference type="HAMAP" id="MF_00970">
    <property type="entry name" value="RNase_E"/>
    <property type="match status" value="1"/>
</dbReference>
<feature type="compositionally biased region" description="Low complexity" evidence="9">
    <location>
        <begin position="901"/>
        <end position="914"/>
    </location>
</feature>
<reference evidence="12 13" key="1">
    <citation type="submission" date="2024-05" db="EMBL/GenBank/DDBJ databases">
        <title>Three bacterial strains, DH-69, EH-24, and ECK-19 isolated from coastal sediments.</title>
        <authorList>
            <person name="Ye Y.-Q."/>
            <person name="Du Z.-J."/>
        </authorList>
    </citation>
    <scope>NUCLEOTIDE SEQUENCE [LARGE SCALE GENOMIC DNA]</scope>
    <source>
        <strain evidence="12 13">ECK-19</strain>
    </source>
</reference>
<dbReference type="PANTHER" id="PTHR30001">
    <property type="entry name" value="RIBONUCLEASE"/>
    <property type="match status" value="1"/>
</dbReference>
<keyword evidence="2 8" id="KW-0540">Nuclease</keyword>
<dbReference type="RefSeq" id="WP_369313897.1">
    <property type="nucleotide sequence ID" value="NZ_JBEHZE010000001.1"/>
</dbReference>
<keyword evidence="4 8" id="KW-0255">Endonuclease</keyword>
<keyword evidence="8" id="KW-0820">tRNA-binding</keyword>
<comment type="cofactor">
    <cofactor evidence="8">
        <name>Mg(2+)</name>
        <dbReference type="ChEBI" id="CHEBI:18420"/>
    </cofactor>
    <text evidence="8">Binds 1 Mg(2+) ion per subunit.</text>
</comment>
<feature type="compositionally biased region" description="Basic and acidic residues" evidence="9">
    <location>
        <begin position="689"/>
        <end position="707"/>
    </location>
</feature>
<feature type="compositionally biased region" description="Acidic residues" evidence="9">
    <location>
        <begin position="130"/>
        <end position="152"/>
    </location>
</feature>
<feature type="compositionally biased region" description="Acidic residues" evidence="9">
    <location>
        <begin position="721"/>
        <end position="736"/>
    </location>
</feature>
<dbReference type="Proteomes" id="UP001560685">
    <property type="component" value="Unassembled WGS sequence"/>
</dbReference>
<feature type="compositionally biased region" description="Basic and acidic residues" evidence="9">
    <location>
        <begin position="118"/>
        <end position="128"/>
    </location>
</feature>
<gene>
    <name evidence="8" type="primary">rne</name>
    <name evidence="12" type="ORF">ABFZ84_10100</name>
</gene>
<dbReference type="Gene3D" id="3.40.1260.20">
    <property type="entry name" value="Ribonuclease E, catalytic domain"/>
    <property type="match status" value="1"/>
</dbReference>
<evidence type="ECO:0000313" key="13">
    <source>
        <dbReference type="Proteomes" id="UP001560685"/>
    </source>
</evidence>
<evidence type="ECO:0000256" key="7">
    <source>
        <dbReference type="ARBA" id="ARBA00022884"/>
    </source>
</evidence>
<feature type="binding site" evidence="8">
    <location>
        <position position="618"/>
    </location>
    <ligand>
        <name>Zn(2+)</name>
        <dbReference type="ChEBI" id="CHEBI:29105"/>
        <note>ligand shared between dimeric partners</note>
    </ligand>
</feature>
<comment type="subunit">
    <text evidence="8">Homotetramer formed by a dimer of dimers.</text>
</comment>
<comment type="caution">
    <text evidence="12">The sequence shown here is derived from an EMBL/GenBank/DDBJ whole genome shotgun (WGS) entry which is preliminary data.</text>
</comment>
<dbReference type="InterPro" id="IPR004659">
    <property type="entry name" value="RNase_E/G"/>
</dbReference>
<feature type="compositionally biased region" description="Low complexity" evidence="9">
    <location>
        <begin position="815"/>
        <end position="836"/>
    </location>
</feature>
<dbReference type="Pfam" id="PF10150">
    <property type="entry name" value="RNase_E_G"/>
    <property type="match status" value="1"/>
</dbReference>
<keyword evidence="8" id="KW-0997">Cell inner membrane</keyword>
<feature type="domain" description="RNase E/G thioredoxin-like" evidence="11">
    <location>
        <begin position="615"/>
        <end position="698"/>
    </location>
</feature>
<comment type="subcellular location">
    <subcellularLocation>
        <location evidence="8">Cytoplasm</location>
    </subcellularLocation>
    <subcellularLocation>
        <location evidence="8">Cell inner membrane</location>
        <topology evidence="8">Peripheral membrane protein</topology>
        <orientation evidence="8">Cytoplasmic side</orientation>
    </subcellularLocation>
</comment>
<evidence type="ECO:0000256" key="8">
    <source>
        <dbReference type="HAMAP-Rule" id="MF_00970"/>
    </source>
</evidence>
<sequence length="936" mass="103867">MTKKMLIDAAHPEEVRVAVLDNGKVEDFDFESESRKPLRGNIYLARVTRVEPSLQAAFVEYGGNRHGFLAFSEIHPDYYQIPVSDRLALQEAEAEVVELAAQLELTQRGDDDDDQDDDTPKQKKKASDNTENDELDDSSDDEDEDDSSDPVDEIAAINPDEEEEEEEDGEEDDTNDRKSVALQPETTSSDESTEAKKDEPLASAASDEATTDGPSLEADENASDSNDTEPTAAESVEAPEAMSDEATPDEGTSDDETDSDSTDKEDQDENASSGGESRQALFERYKEAKRKRANLLRNYKIQEVIKRRQILLIQVVKEERGNKGAALTTYMSLAGRYCVLMPNTARGGGISRKIPHSTDRRRLRRVVDSLDVPQGMGLIIRTAGAKRTKIEVKRDYDYLLRLWENVRTLTLKSIAPCLIYEEASLIKRAIRDLYDKDISEVQVEGDAGYREAKDFMKMLMPSHAKFVQPYKDKAPLFLKHGVEAQLDGMYQPSVRLKSGGYIVINQTEALIAIDVNSGRATRERNIEQTALKTNIEAAHEAARQFRLRDLAGLVVLDFIDMEEPKNNRKVEKALKDAVKHDRARIQLGRISNFGLLEMSRQRRRSGIIDGTTQACPTCSGAGVIRSAEMAALRILRALEGEAISGKAGILSAHASLDVTVYVLNHHRDWLKRIEDQYGVSVHMIPGVDRTGDDFDIEKSGTPRERSDIPQVIQADQTEMIEAIEETSTDTAETEERDGERKKRRRRRRRKDKDASAETSESPSPEATADNGESASEDANNPDSPQAKDSDDDDQNRRRRRRGRRGGRRNRRGRTSENSNDTNSDSDANNAAEASSPAKEENSTADKSDKNESETSQSAQPVTTATEQPSAPTEAKTESNPVEAEPSANGAHPPKNAQNGSEAAEAVKTTEETAASPIEPEKPKSKKKGWWRRGSDA</sequence>